<evidence type="ECO:0000256" key="3">
    <source>
        <dbReference type="ARBA" id="ARBA00023002"/>
    </source>
</evidence>
<dbReference type="EMBL" id="CAJNJA010008142">
    <property type="protein sequence ID" value="CAE7233302.1"/>
    <property type="molecule type" value="Genomic_DNA"/>
</dbReference>
<comment type="caution">
    <text evidence="6">The sequence shown here is derived from an EMBL/GenBank/DDBJ whole genome shotgun (WGS) entry which is preliminary data.</text>
</comment>
<evidence type="ECO:0000256" key="1">
    <source>
        <dbReference type="ARBA" id="ARBA00007905"/>
    </source>
</evidence>
<proteinExistence type="inferred from homology"/>
<dbReference type="PRINTS" id="PR00069">
    <property type="entry name" value="ALDKETRDTASE"/>
</dbReference>
<dbReference type="CDD" id="cd19071">
    <property type="entry name" value="AKR_AKR1-5-like"/>
    <property type="match status" value="1"/>
</dbReference>
<dbReference type="AlphaFoldDB" id="A0A812KUK6"/>
<evidence type="ECO:0000313" key="6">
    <source>
        <dbReference type="EMBL" id="CAE7233302.1"/>
    </source>
</evidence>
<evidence type="ECO:0000256" key="4">
    <source>
        <dbReference type="PIRSR" id="PIRSR000097-3"/>
    </source>
</evidence>
<gene>
    <name evidence="6" type="primary">gld2</name>
    <name evidence="6" type="ORF">SNEC2469_LOCUS3747</name>
</gene>
<name>A0A812KUK6_9DINO</name>
<keyword evidence="3" id="KW-0560">Oxidoreductase</keyword>
<sequence>MPRVMLGTGGYEGLSGRAGRAAILAALKMGYRGIDTSEMNRNLTDVRWACTRSGLAREDYFLVVKIPPWSHGHDGVLQSFRRQTSQLAVDYVDLLLIQWPHVWSLEQRDWGPEQWSRASQTKASLRGETWRAMEELFNSGRARAIGVSNHTIEDMEAILQGCVVAPMVMQGESHPHWPNRSVRDWCRKQSIAFQGYAPFGGQETERNSGHRAVDDPTVLSVAEKHQLTPFQVCMQWNQARNSSTVVKSKNSGHLRENLAACGEMRCTATDLGRIDERAKEFLKYGPCYWGHNDMDYLHPWKDEEKMWDAMLPGGQEVCGRI</sequence>
<feature type="domain" description="NADP-dependent oxidoreductase" evidence="5">
    <location>
        <begin position="8"/>
        <end position="276"/>
    </location>
</feature>
<dbReference type="Proteomes" id="UP000601435">
    <property type="component" value="Unassembled WGS sequence"/>
</dbReference>
<dbReference type="GO" id="GO:0016616">
    <property type="term" value="F:oxidoreductase activity, acting on the CH-OH group of donors, NAD or NADP as acceptor"/>
    <property type="evidence" value="ECO:0007669"/>
    <property type="project" value="UniProtKB-ARBA"/>
</dbReference>
<dbReference type="InterPro" id="IPR036812">
    <property type="entry name" value="NAD(P)_OxRdtase_dom_sf"/>
</dbReference>
<feature type="site" description="Lowers pKa of active site Tyr" evidence="4">
    <location>
        <position position="65"/>
    </location>
</feature>
<keyword evidence="7" id="KW-1185">Reference proteome</keyword>
<dbReference type="InterPro" id="IPR020471">
    <property type="entry name" value="AKR"/>
</dbReference>
<dbReference type="Gene3D" id="3.20.20.100">
    <property type="entry name" value="NADP-dependent oxidoreductase domain"/>
    <property type="match status" value="1"/>
</dbReference>
<dbReference type="PIRSF" id="PIRSF000097">
    <property type="entry name" value="AKR"/>
    <property type="match status" value="1"/>
</dbReference>
<dbReference type="InterPro" id="IPR023210">
    <property type="entry name" value="NADP_OxRdtase_dom"/>
</dbReference>
<dbReference type="PANTHER" id="PTHR43827:SF3">
    <property type="entry name" value="NADP-DEPENDENT OXIDOREDUCTASE DOMAIN-CONTAINING PROTEIN"/>
    <property type="match status" value="1"/>
</dbReference>
<dbReference type="Pfam" id="PF00248">
    <property type="entry name" value="Aldo_ket_red"/>
    <property type="match status" value="1"/>
</dbReference>
<reference evidence="6" key="1">
    <citation type="submission" date="2021-02" db="EMBL/GenBank/DDBJ databases">
        <authorList>
            <person name="Dougan E. K."/>
            <person name="Rhodes N."/>
            <person name="Thang M."/>
            <person name="Chan C."/>
        </authorList>
    </citation>
    <scope>NUCLEOTIDE SEQUENCE</scope>
</reference>
<accession>A0A812KUK6</accession>
<organism evidence="6 7">
    <name type="scientific">Symbiodinium necroappetens</name>
    <dbReference type="NCBI Taxonomy" id="1628268"/>
    <lineage>
        <taxon>Eukaryota</taxon>
        <taxon>Sar</taxon>
        <taxon>Alveolata</taxon>
        <taxon>Dinophyceae</taxon>
        <taxon>Suessiales</taxon>
        <taxon>Symbiodiniaceae</taxon>
        <taxon>Symbiodinium</taxon>
    </lineage>
</organism>
<evidence type="ECO:0000256" key="2">
    <source>
        <dbReference type="ARBA" id="ARBA00022857"/>
    </source>
</evidence>
<dbReference type="OrthoDB" id="413396at2759"/>
<comment type="similarity">
    <text evidence="1">Belongs to the aldo/keto reductase family.</text>
</comment>
<keyword evidence="2" id="KW-0521">NADP</keyword>
<evidence type="ECO:0000259" key="5">
    <source>
        <dbReference type="Pfam" id="PF00248"/>
    </source>
</evidence>
<protein>
    <submittedName>
        <fullName evidence="6">Gld2 protein</fullName>
    </submittedName>
</protein>
<evidence type="ECO:0000313" key="7">
    <source>
        <dbReference type="Proteomes" id="UP000601435"/>
    </source>
</evidence>
<dbReference type="SUPFAM" id="SSF51430">
    <property type="entry name" value="NAD(P)-linked oxidoreductase"/>
    <property type="match status" value="1"/>
</dbReference>
<dbReference type="PANTHER" id="PTHR43827">
    <property type="entry name" value="2,5-DIKETO-D-GLUCONIC ACID REDUCTASE"/>
    <property type="match status" value="1"/>
</dbReference>